<accession>A0AA41Z0B9</accession>
<gene>
    <name evidence="1" type="ORF">M8523_09205</name>
</gene>
<dbReference type="Proteomes" id="UP001165667">
    <property type="component" value="Unassembled WGS sequence"/>
</dbReference>
<keyword evidence="2" id="KW-1185">Reference proteome</keyword>
<sequence length="135" mass="14835">MARPDDPWAVKVGFDGEDGWPAWAAWCSAHPGLHVPVVHSCQLFAHAGHYEGFVAIVERLWPTDLARPWLADGHGLKREPLRLADLVSANHPGVAAMLRAAAEAFPTGRWDMAPSNWMRRADGVPVLMDPLTRAD</sequence>
<dbReference type="RefSeq" id="WP_282584570.1">
    <property type="nucleotide sequence ID" value="NZ_JAMOIM010000005.1"/>
</dbReference>
<name>A0AA41Z0B9_9HYPH</name>
<organism evidence="1 2">
    <name type="scientific">Lichenifustis flavocetrariae</name>
    <dbReference type="NCBI Taxonomy" id="2949735"/>
    <lineage>
        <taxon>Bacteria</taxon>
        <taxon>Pseudomonadati</taxon>
        <taxon>Pseudomonadota</taxon>
        <taxon>Alphaproteobacteria</taxon>
        <taxon>Hyphomicrobiales</taxon>
        <taxon>Lichenihabitantaceae</taxon>
        <taxon>Lichenifustis</taxon>
    </lineage>
</organism>
<dbReference type="EMBL" id="JAMOIM010000005">
    <property type="protein sequence ID" value="MCW6508198.1"/>
    <property type="molecule type" value="Genomic_DNA"/>
</dbReference>
<dbReference type="AlphaFoldDB" id="A0AA41Z0B9"/>
<reference evidence="1" key="1">
    <citation type="submission" date="2022-05" db="EMBL/GenBank/DDBJ databases">
        <authorList>
            <person name="Pankratov T."/>
        </authorList>
    </citation>
    <scope>NUCLEOTIDE SEQUENCE</scope>
    <source>
        <strain evidence="1">BP6-180914</strain>
    </source>
</reference>
<comment type="caution">
    <text evidence="1">The sequence shown here is derived from an EMBL/GenBank/DDBJ whole genome shotgun (WGS) entry which is preliminary data.</text>
</comment>
<proteinExistence type="predicted"/>
<evidence type="ECO:0000313" key="1">
    <source>
        <dbReference type="EMBL" id="MCW6508198.1"/>
    </source>
</evidence>
<evidence type="ECO:0000313" key="2">
    <source>
        <dbReference type="Proteomes" id="UP001165667"/>
    </source>
</evidence>
<protein>
    <submittedName>
        <fullName evidence="1">Uncharacterized protein</fullName>
    </submittedName>
</protein>